<evidence type="ECO:0000313" key="2">
    <source>
        <dbReference type="Proteomes" id="UP001164250"/>
    </source>
</evidence>
<keyword evidence="2" id="KW-1185">Reference proteome</keyword>
<reference evidence="2" key="1">
    <citation type="journal article" date="2023" name="G3 (Bethesda)">
        <title>Genome assembly and association tests identify interacting loci associated with vigor, precocity, and sex in interspecific pistachio rootstocks.</title>
        <authorList>
            <person name="Palmer W."/>
            <person name="Jacygrad E."/>
            <person name="Sagayaradj S."/>
            <person name="Cavanaugh K."/>
            <person name="Han R."/>
            <person name="Bertier L."/>
            <person name="Beede B."/>
            <person name="Kafkas S."/>
            <person name="Golino D."/>
            <person name="Preece J."/>
            <person name="Michelmore R."/>
        </authorList>
    </citation>
    <scope>NUCLEOTIDE SEQUENCE [LARGE SCALE GENOMIC DNA]</scope>
</reference>
<evidence type="ECO:0000313" key="1">
    <source>
        <dbReference type="EMBL" id="KAJ0085503.1"/>
    </source>
</evidence>
<dbReference type="Proteomes" id="UP001164250">
    <property type="component" value="Chromosome 10"/>
</dbReference>
<gene>
    <name evidence="1" type="ORF">Patl1_07463</name>
</gene>
<organism evidence="1 2">
    <name type="scientific">Pistacia atlantica</name>
    <dbReference type="NCBI Taxonomy" id="434234"/>
    <lineage>
        <taxon>Eukaryota</taxon>
        <taxon>Viridiplantae</taxon>
        <taxon>Streptophyta</taxon>
        <taxon>Embryophyta</taxon>
        <taxon>Tracheophyta</taxon>
        <taxon>Spermatophyta</taxon>
        <taxon>Magnoliopsida</taxon>
        <taxon>eudicotyledons</taxon>
        <taxon>Gunneridae</taxon>
        <taxon>Pentapetalae</taxon>
        <taxon>rosids</taxon>
        <taxon>malvids</taxon>
        <taxon>Sapindales</taxon>
        <taxon>Anacardiaceae</taxon>
        <taxon>Pistacia</taxon>
    </lineage>
</organism>
<protein>
    <submittedName>
        <fullName evidence="1">Uncharacterized protein</fullName>
    </submittedName>
</protein>
<dbReference type="EMBL" id="CM047906">
    <property type="protein sequence ID" value="KAJ0085503.1"/>
    <property type="molecule type" value="Genomic_DNA"/>
</dbReference>
<accession>A0ACC1AE30</accession>
<comment type="caution">
    <text evidence="1">The sequence shown here is derived from an EMBL/GenBank/DDBJ whole genome shotgun (WGS) entry which is preliminary data.</text>
</comment>
<sequence>MKKELYCSAKAFSKMINLRLLKINNVQLPEGLEYLPNELRLFDWHGCPLKSLPSNFRLDNVATLNFSFSPIRIPWKGTQLFNTVRSISFKDCQYLNKTPDFTQAVNLEEVILKGCRRLRQIHPSLLIHKNIALLDMTLCTSLTTLPENIHMESLKKVQLSSCSKLKKFLKIVGSMDCLSELALDKTAIKELPLSVELLAGLTRFNLDDCKNLVSLPITMNGLKSLVSLTLSGCSKHENLPETLGELKRLRVLNVSGTAIRKPVSSIFLINKLHELIFCGCKVPPSNSLASHQFTSLMPRKSSDATAFRLPSLSGQCATLAYMVLNDCNLEDESILSDFFSSFSSLHLLDLSANNFVPLPEGLNYLSKLHTLYLVDSKRLQSLPELPSNIQLVDVSGCTSLETLSNTLRLCNSNLSNISCGNCLKLTGCTNMAFSMLKEHLNKVSLLFSVYLSPSVFERLFNSMTFLFLIFFSFFCVQKAPNLRERSDIHEIVLRNDTVLKFFNGLVIKVRVVQ</sequence>
<proteinExistence type="predicted"/>
<name>A0ACC1AE30_9ROSI</name>